<gene>
    <name evidence="4" type="ORF">P9271_08670</name>
</gene>
<comment type="caution">
    <text evidence="4">The sequence shown here is derived from an EMBL/GenBank/DDBJ whole genome shotgun (WGS) entry which is preliminary data.</text>
</comment>
<dbReference type="PANTHER" id="PTHR42919:SF8">
    <property type="entry name" value="N-ALPHA-ACETYLTRANSFERASE 50"/>
    <property type="match status" value="1"/>
</dbReference>
<dbReference type="InterPro" id="IPR016181">
    <property type="entry name" value="Acyl_CoA_acyltransferase"/>
</dbReference>
<proteinExistence type="predicted"/>
<evidence type="ECO:0000259" key="3">
    <source>
        <dbReference type="PROSITE" id="PS51186"/>
    </source>
</evidence>
<dbReference type="InterPro" id="IPR051556">
    <property type="entry name" value="N-term/lysine_N-AcTrnsfr"/>
</dbReference>
<evidence type="ECO:0000313" key="5">
    <source>
        <dbReference type="Proteomes" id="UP001342826"/>
    </source>
</evidence>
<feature type="domain" description="N-acetyltransferase" evidence="3">
    <location>
        <begin position="1"/>
        <end position="157"/>
    </location>
</feature>
<dbReference type="EC" id="2.3.1.-" evidence="4"/>
<evidence type="ECO:0000256" key="2">
    <source>
        <dbReference type="ARBA" id="ARBA00023315"/>
    </source>
</evidence>
<keyword evidence="2 4" id="KW-0012">Acyltransferase</keyword>
<organism evidence="4 5">
    <name type="scientific">Metabacillus fastidiosus</name>
    <dbReference type="NCBI Taxonomy" id="1458"/>
    <lineage>
        <taxon>Bacteria</taxon>
        <taxon>Bacillati</taxon>
        <taxon>Bacillota</taxon>
        <taxon>Bacilli</taxon>
        <taxon>Bacillales</taxon>
        <taxon>Bacillaceae</taxon>
        <taxon>Metabacillus</taxon>
    </lineage>
</organism>
<dbReference type="Pfam" id="PF00583">
    <property type="entry name" value="Acetyltransf_1"/>
    <property type="match status" value="1"/>
</dbReference>
<name>A0ABU6NW77_9BACI</name>
<sequence>MIIRPAEDKDINRIIEAIASLITELNGGSDAVLPDTAKDVCNRLIKNRSRGVIFIAETVSPEAFFLGCITASIQEAIYIGGSYTLIQELYVHPMFRNQKIGSQLIYAVEQYCKEKGMNTLEVYLPLHSFIDYEKTLNFYEKEGFSVFGPRMKKKINF</sequence>
<reference evidence="4 5" key="1">
    <citation type="submission" date="2023-03" db="EMBL/GenBank/DDBJ databases">
        <title>Bacillus Genome Sequencing.</title>
        <authorList>
            <person name="Dunlap C."/>
        </authorList>
    </citation>
    <scope>NUCLEOTIDE SEQUENCE [LARGE SCALE GENOMIC DNA]</scope>
    <source>
        <strain evidence="4 5">NRS-1717</strain>
    </source>
</reference>
<dbReference type="PROSITE" id="PS51186">
    <property type="entry name" value="GNAT"/>
    <property type="match status" value="1"/>
</dbReference>
<evidence type="ECO:0000313" key="4">
    <source>
        <dbReference type="EMBL" id="MED4401382.1"/>
    </source>
</evidence>
<dbReference type="SUPFAM" id="SSF55729">
    <property type="entry name" value="Acyl-CoA N-acyltransferases (Nat)"/>
    <property type="match status" value="1"/>
</dbReference>
<accession>A0ABU6NW77</accession>
<dbReference type="RefSeq" id="WP_328015111.1">
    <property type="nucleotide sequence ID" value="NZ_JARTFS010000006.1"/>
</dbReference>
<dbReference type="CDD" id="cd04301">
    <property type="entry name" value="NAT_SF"/>
    <property type="match status" value="1"/>
</dbReference>
<dbReference type="Proteomes" id="UP001342826">
    <property type="component" value="Unassembled WGS sequence"/>
</dbReference>
<dbReference type="PANTHER" id="PTHR42919">
    <property type="entry name" value="N-ALPHA-ACETYLTRANSFERASE"/>
    <property type="match status" value="1"/>
</dbReference>
<dbReference type="Gene3D" id="3.40.630.30">
    <property type="match status" value="1"/>
</dbReference>
<dbReference type="InterPro" id="IPR000182">
    <property type="entry name" value="GNAT_dom"/>
</dbReference>
<evidence type="ECO:0000256" key="1">
    <source>
        <dbReference type="ARBA" id="ARBA00022679"/>
    </source>
</evidence>
<dbReference type="EMBL" id="JARTFS010000006">
    <property type="protein sequence ID" value="MED4401382.1"/>
    <property type="molecule type" value="Genomic_DNA"/>
</dbReference>
<protein>
    <submittedName>
        <fullName evidence="4">GNAT family N-acetyltransferase</fullName>
        <ecNumber evidence="4">2.3.1.-</ecNumber>
    </submittedName>
</protein>
<dbReference type="GO" id="GO:0016746">
    <property type="term" value="F:acyltransferase activity"/>
    <property type="evidence" value="ECO:0007669"/>
    <property type="project" value="UniProtKB-KW"/>
</dbReference>
<keyword evidence="1 4" id="KW-0808">Transferase</keyword>
<keyword evidence="5" id="KW-1185">Reference proteome</keyword>